<dbReference type="SMART" id="SM00028">
    <property type="entry name" value="TPR"/>
    <property type="match status" value="3"/>
</dbReference>
<dbReference type="PROSITE" id="PS50059">
    <property type="entry name" value="FKBP_PPIASE"/>
    <property type="match status" value="2"/>
</dbReference>
<evidence type="ECO:0000256" key="16">
    <source>
        <dbReference type="ARBA" id="ARBA00023235"/>
    </source>
</evidence>
<evidence type="ECO:0000256" key="4">
    <source>
        <dbReference type="ARBA" id="ARBA00004245"/>
    </source>
</evidence>
<dbReference type="AlphaFoldDB" id="A0A1Q3F5B6"/>
<keyword evidence="14" id="KW-0496">Mitochondrion</keyword>
<dbReference type="PANTHER" id="PTHR46512:SF9">
    <property type="entry name" value="PEPTIDYLPROLYL ISOMERASE"/>
    <property type="match status" value="1"/>
</dbReference>
<evidence type="ECO:0000256" key="12">
    <source>
        <dbReference type="ARBA" id="ARBA00022990"/>
    </source>
</evidence>
<comment type="subcellular location">
    <subcellularLocation>
        <location evidence="4">Cytoplasm</location>
        <location evidence="4">Cytoskeleton</location>
    </subcellularLocation>
    <subcellularLocation>
        <location evidence="5">Cytoplasm</location>
        <location evidence="5">Cytosol</location>
    </subcellularLocation>
    <subcellularLocation>
        <location evidence="3">Mitochondrion</location>
    </subcellularLocation>
    <subcellularLocation>
        <location evidence="2">Nucleus</location>
    </subcellularLocation>
</comment>
<dbReference type="InterPro" id="IPR050754">
    <property type="entry name" value="FKBP4/5/8-like"/>
</dbReference>
<evidence type="ECO:0000256" key="13">
    <source>
        <dbReference type="ARBA" id="ARBA00023110"/>
    </source>
</evidence>
<dbReference type="SUPFAM" id="SSF48452">
    <property type="entry name" value="TPR-like"/>
    <property type="match status" value="1"/>
</dbReference>
<feature type="compositionally biased region" description="Basic and acidic residues" evidence="20">
    <location>
        <begin position="417"/>
        <end position="432"/>
    </location>
</feature>
<evidence type="ECO:0000256" key="9">
    <source>
        <dbReference type="ARBA" id="ARBA00022701"/>
    </source>
</evidence>
<evidence type="ECO:0000256" key="17">
    <source>
        <dbReference type="ARBA" id="ARBA00023242"/>
    </source>
</evidence>
<evidence type="ECO:0000256" key="11">
    <source>
        <dbReference type="ARBA" id="ARBA00022803"/>
    </source>
</evidence>
<keyword evidence="17" id="KW-0539">Nucleus</keyword>
<dbReference type="InterPro" id="IPR001179">
    <property type="entry name" value="PPIase_FKBP_dom"/>
</dbReference>
<reference evidence="22" key="1">
    <citation type="submission" date="2017-01" db="EMBL/GenBank/DDBJ databases">
        <title>A deep insight into the sialotranscriptome of adult male and female Cluex tarsalis mosquitoes.</title>
        <authorList>
            <person name="Ribeiro J.M."/>
            <person name="Moreira F."/>
            <person name="Bernard K.A."/>
            <person name="Calvo E."/>
        </authorList>
    </citation>
    <scope>NUCLEOTIDE SEQUENCE</scope>
    <source>
        <strain evidence="22">Kern County</strain>
        <tissue evidence="22">Salivary glands</tissue>
    </source>
</reference>
<keyword evidence="7" id="KW-0963">Cytoplasm</keyword>
<keyword evidence="8" id="KW-0597">Phosphoprotein</keyword>
<keyword evidence="12" id="KW-0007">Acetylation</keyword>
<evidence type="ECO:0000256" key="14">
    <source>
        <dbReference type="ARBA" id="ARBA00023128"/>
    </source>
</evidence>
<organism evidence="22">
    <name type="scientific">Culex tarsalis</name>
    <name type="common">Encephalitis mosquito</name>
    <dbReference type="NCBI Taxonomy" id="7177"/>
    <lineage>
        <taxon>Eukaryota</taxon>
        <taxon>Metazoa</taxon>
        <taxon>Ecdysozoa</taxon>
        <taxon>Arthropoda</taxon>
        <taxon>Hexapoda</taxon>
        <taxon>Insecta</taxon>
        <taxon>Pterygota</taxon>
        <taxon>Neoptera</taxon>
        <taxon>Endopterygota</taxon>
        <taxon>Diptera</taxon>
        <taxon>Nematocera</taxon>
        <taxon>Culicoidea</taxon>
        <taxon>Culicidae</taxon>
        <taxon>Culicinae</taxon>
        <taxon>Culicini</taxon>
        <taxon>Culex</taxon>
        <taxon>Culex</taxon>
    </lineage>
</organism>
<dbReference type="GO" id="GO:0005634">
    <property type="term" value="C:nucleus"/>
    <property type="evidence" value="ECO:0007669"/>
    <property type="project" value="UniProtKB-SubCell"/>
</dbReference>
<feature type="repeat" description="TPR" evidence="19">
    <location>
        <begin position="327"/>
        <end position="360"/>
    </location>
</feature>
<feature type="domain" description="PPIase FKBP-type" evidence="21">
    <location>
        <begin position="29"/>
        <end position="118"/>
    </location>
</feature>
<dbReference type="Pfam" id="PF07719">
    <property type="entry name" value="TPR_2"/>
    <property type="match status" value="1"/>
</dbReference>
<name>A0A1Q3F5B6_CULTA</name>
<dbReference type="FunFam" id="3.10.50.40:FF:000025">
    <property type="entry name" value="Peptidylprolyl isomerase"/>
    <property type="match status" value="1"/>
</dbReference>
<feature type="region of interest" description="Disordered" evidence="20">
    <location>
        <begin position="396"/>
        <end position="435"/>
    </location>
</feature>
<evidence type="ECO:0000256" key="5">
    <source>
        <dbReference type="ARBA" id="ARBA00004514"/>
    </source>
</evidence>
<dbReference type="EC" id="5.2.1.8" evidence="18"/>
<dbReference type="Pfam" id="PF13181">
    <property type="entry name" value="TPR_8"/>
    <property type="match status" value="1"/>
</dbReference>
<evidence type="ECO:0000256" key="10">
    <source>
        <dbReference type="ARBA" id="ARBA00022737"/>
    </source>
</evidence>
<feature type="compositionally biased region" description="Basic and acidic residues" evidence="20">
    <location>
        <begin position="396"/>
        <end position="406"/>
    </location>
</feature>
<dbReference type="FunFam" id="1.25.40.10:FF:000008">
    <property type="entry name" value="Peptidylprolyl isomerase"/>
    <property type="match status" value="1"/>
</dbReference>
<keyword evidence="6" id="KW-0488">Methylation</keyword>
<protein>
    <recommendedName>
        <fullName evidence="18">peptidylprolyl isomerase</fullName>
        <ecNumber evidence="18">5.2.1.8</ecNumber>
    </recommendedName>
</protein>
<evidence type="ECO:0000256" key="19">
    <source>
        <dbReference type="PROSITE-ProRule" id="PRU00339"/>
    </source>
</evidence>
<dbReference type="GO" id="GO:0005739">
    <property type="term" value="C:mitochondrion"/>
    <property type="evidence" value="ECO:0007669"/>
    <property type="project" value="UniProtKB-SubCell"/>
</dbReference>
<sequence length="450" mass="50741">MAFVDLSGDGGVQKQILVAGTGEETPSNGCTVSLHYTGTLDSDGKQFDSSRDRNEPFEFKLGQGSVIKAFDMGVATMKLGEKCVLKCAPDYAYGASGSPPNIPPNSTLNFELEMLGWKGEDLSPGSDRSIERFVLTPGEGKKTPNDGALVKIHLVGRHEGRIFEERDVEFNLGEGEEDGIVSGVEIALEKFKKGETAKLIVKPKFAYGPEGNKELGVPANATLEYTITMNEFEREPDSWKLDDAERMTQAKLFKEKGTNYFKANKFSLALKMYEKSRNYVTSSDSDEFKQFQLLIYLNKALCYQKLNNHDEARDACNEALNIDKKSVKALYRRGQSRLALGDSEKALEDFVAVQELEPENKAALNQITICKQKIKAYNEQQKKVFAGMFTKFAQSDKQREDEELSRQPDVMKQNFGEWRDDEREHEPTRFEQENPDVIMLNESLKDFRNM</sequence>
<evidence type="ECO:0000256" key="15">
    <source>
        <dbReference type="ARBA" id="ARBA00023212"/>
    </source>
</evidence>
<dbReference type="EMBL" id="GFDL01012326">
    <property type="protein sequence ID" value="JAV22719.1"/>
    <property type="molecule type" value="Transcribed_RNA"/>
</dbReference>
<dbReference type="InterPro" id="IPR019734">
    <property type="entry name" value="TPR_rpt"/>
</dbReference>
<dbReference type="SUPFAM" id="SSF54534">
    <property type="entry name" value="FKBP-like"/>
    <property type="match status" value="2"/>
</dbReference>
<dbReference type="Gene3D" id="3.10.50.40">
    <property type="match status" value="2"/>
</dbReference>
<dbReference type="GO" id="GO:0003755">
    <property type="term" value="F:peptidyl-prolyl cis-trans isomerase activity"/>
    <property type="evidence" value="ECO:0007669"/>
    <property type="project" value="UniProtKB-KW"/>
</dbReference>
<keyword evidence="10" id="KW-0677">Repeat</keyword>
<dbReference type="FunFam" id="3.10.50.40:FF:000013">
    <property type="entry name" value="Peptidylprolyl isomerase"/>
    <property type="match status" value="1"/>
</dbReference>
<keyword evidence="9" id="KW-0493">Microtubule</keyword>
<evidence type="ECO:0000256" key="20">
    <source>
        <dbReference type="SAM" id="MobiDB-lite"/>
    </source>
</evidence>
<proteinExistence type="predicted"/>
<keyword evidence="15" id="KW-0206">Cytoskeleton</keyword>
<evidence type="ECO:0000256" key="3">
    <source>
        <dbReference type="ARBA" id="ARBA00004173"/>
    </source>
</evidence>
<dbReference type="InterPro" id="IPR011990">
    <property type="entry name" value="TPR-like_helical_dom_sf"/>
</dbReference>
<evidence type="ECO:0000256" key="1">
    <source>
        <dbReference type="ARBA" id="ARBA00000971"/>
    </source>
</evidence>
<keyword evidence="13 18" id="KW-0697">Rotamase</keyword>
<dbReference type="GO" id="GO:0005874">
    <property type="term" value="C:microtubule"/>
    <property type="evidence" value="ECO:0007669"/>
    <property type="project" value="UniProtKB-KW"/>
</dbReference>
<dbReference type="GO" id="GO:0005829">
    <property type="term" value="C:cytosol"/>
    <property type="evidence" value="ECO:0007669"/>
    <property type="project" value="UniProtKB-SubCell"/>
</dbReference>
<evidence type="ECO:0000313" key="22">
    <source>
        <dbReference type="EMBL" id="JAV22719.1"/>
    </source>
</evidence>
<comment type="catalytic activity">
    <reaction evidence="1 18">
        <text>[protein]-peptidylproline (omega=180) = [protein]-peptidylproline (omega=0)</text>
        <dbReference type="Rhea" id="RHEA:16237"/>
        <dbReference type="Rhea" id="RHEA-COMP:10747"/>
        <dbReference type="Rhea" id="RHEA-COMP:10748"/>
        <dbReference type="ChEBI" id="CHEBI:83833"/>
        <dbReference type="ChEBI" id="CHEBI:83834"/>
        <dbReference type="EC" id="5.2.1.8"/>
    </reaction>
</comment>
<evidence type="ECO:0000256" key="7">
    <source>
        <dbReference type="ARBA" id="ARBA00022490"/>
    </source>
</evidence>
<feature type="domain" description="PPIase FKBP-type" evidence="21">
    <location>
        <begin position="147"/>
        <end position="233"/>
    </location>
</feature>
<evidence type="ECO:0000256" key="8">
    <source>
        <dbReference type="ARBA" id="ARBA00022553"/>
    </source>
</evidence>
<dbReference type="PROSITE" id="PS50005">
    <property type="entry name" value="TPR"/>
    <property type="match status" value="1"/>
</dbReference>
<dbReference type="Gene3D" id="1.25.40.10">
    <property type="entry name" value="Tetratricopeptide repeat domain"/>
    <property type="match status" value="1"/>
</dbReference>
<evidence type="ECO:0000256" key="6">
    <source>
        <dbReference type="ARBA" id="ARBA00022481"/>
    </source>
</evidence>
<evidence type="ECO:0000259" key="21">
    <source>
        <dbReference type="PROSITE" id="PS50059"/>
    </source>
</evidence>
<dbReference type="InterPro" id="IPR046357">
    <property type="entry name" value="PPIase_dom_sf"/>
</dbReference>
<dbReference type="Pfam" id="PF00254">
    <property type="entry name" value="FKBP_C"/>
    <property type="match status" value="2"/>
</dbReference>
<keyword evidence="11 19" id="KW-0802">TPR repeat</keyword>
<dbReference type="InterPro" id="IPR013105">
    <property type="entry name" value="TPR_2"/>
</dbReference>
<evidence type="ECO:0000256" key="2">
    <source>
        <dbReference type="ARBA" id="ARBA00004123"/>
    </source>
</evidence>
<dbReference type="PANTHER" id="PTHR46512">
    <property type="entry name" value="PEPTIDYLPROLYL ISOMERASE"/>
    <property type="match status" value="1"/>
</dbReference>
<evidence type="ECO:0000256" key="18">
    <source>
        <dbReference type="PROSITE-ProRule" id="PRU00277"/>
    </source>
</evidence>
<keyword evidence="16 18" id="KW-0413">Isomerase</keyword>
<accession>A0A1Q3F5B6</accession>